<evidence type="ECO:0000313" key="2">
    <source>
        <dbReference type="Proteomes" id="UP000596661"/>
    </source>
</evidence>
<reference evidence="1" key="2">
    <citation type="submission" date="2021-03" db="UniProtKB">
        <authorList>
            <consortium name="EnsemblPlants"/>
        </authorList>
    </citation>
    <scope>IDENTIFICATION</scope>
</reference>
<name>A0A803Q4R4_CANSA</name>
<dbReference type="AlphaFoldDB" id="A0A803Q4R4"/>
<dbReference type="Proteomes" id="UP000596661">
    <property type="component" value="Chromosome 7"/>
</dbReference>
<dbReference type="EMBL" id="UZAU01000632">
    <property type="status" value="NOT_ANNOTATED_CDS"/>
    <property type="molecule type" value="Genomic_DNA"/>
</dbReference>
<accession>A0A803Q4R4</accession>
<keyword evidence="2" id="KW-1185">Reference proteome</keyword>
<dbReference type="Gramene" id="evm.model.07.336">
    <property type="protein sequence ID" value="cds.evm.model.07.336"/>
    <property type="gene ID" value="evm.TU.07.336"/>
</dbReference>
<protein>
    <submittedName>
        <fullName evidence="1">Uncharacterized protein</fullName>
    </submittedName>
</protein>
<sequence>MLRSPPAVRIGPGRKSRRAKMVTSRKPAGLGFSLRAAWQSKYKPANCEMTISLLGNKFPFDVKEEGKLLEIFPILEESPGDRSSCAQTVLNGGCGKGVFGPVNITNGPNVVGNGPNGLGNLPLVENCFVEGGLATYRVGKRRIIGGPLVVSAQEDGGPCTPLIELGQMDFLNIGQKAVYSTNEDKALNFNAFMTVFLV</sequence>
<evidence type="ECO:0000313" key="1">
    <source>
        <dbReference type="EnsemblPlants" id="cds.evm.model.07.336"/>
    </source>
</evidence>
<dbReference type="EnsemblPlants" id="evm.model.07.336">
    <property type="protein sequence ID" value="cds.evm.model.07.336"/>
    <property type="gene ID" value="evm.TU.07.336"/>
</dbReference>
<organism evidence="1 2">
    <name type="scientific">Cannabis sativa</name>
    <name type="common">Hemp</name>
    <name type="synonym">Marijuana</name>
    <dbReference type="NCBI Taxonomy" id="3483"/>
    <lineage>
        <taxon>Eukaryota</taxon>
        <taxon>Viridiplantae</taxon>
        <taxon>Streptophyta</taxon>
        <taxon>Embryophyta</taxon>
        <taxon>Tracheophyta</taxon>
        <taxon>Spermatophyta</taxon>
        <taxon>Magnoliopsida</taxon>
        <taxon>eudicotyledons</taxon>
        <taxon>Gunneridae</taxon>
        <taxon>Pentapetalae</taxon>
        <taxon>rosids</taxon>
        <taxon>fabids</taxon>
        <taxon>Rosales</taxon>
        <taxon>Cannabaceae</taxon>
        <taxon>Cannabis</taxon>
    </lineage>
</organism>
<proteinExistence type="predicted"/>
<reference evidence="1" key="1">
    <citation type="submission" date="2018-11" db="EMBL/GenBank/DDBJ databases">
        <authorList>
            <person name="Grassa J C."/>
        </authorList>
    </citation>
    <scope>NUCLEOTIDE SEQUENCE [LARGE SCALE GENOMIC DNA]</scope>
</reference>